<evidence type="ECO:0000259" key="7">
    <source>
        <dbReference type="Pfam" id="PF00962"/>
    </source>
</evidence>
<organism evidence="8 9">
    <name type="scientific">Candidatus Alloenteromonas pullicola</name>
    <dbReference type="NCBI Taxonomy" id="2840784"/>
    <lineage>
        <taxon>Bacteria</taxon>
        <taxon>Bacillati</taxon>
        <taxon>Bacillota</taxon>
        <taxon>Bacillota incertae sedis</taxon>
        <taxon>Candidatus Alloenteromonas</taxon>
    </lineage>
</organism>
<comment type="caution">
    <text evidence="8">The sequence shown here is derived from an EMBL/GenBank/DDBJ whole genome shotgun (WGS) entry which is preliminary data.</text>
</comment>
<evidence type="ECO:0000313" key="8">
    <source>
        <dbReference type="EMBL" id="HIU44893.1"/>
    </source>
</evidence>
<dbReference type="NCBIfam" id="TIGR01430">
    <property type="entry name" value="aden_deam"/>
    <property type="match status" value="1"/>
</dbReference>
<comment type="similarity">
    <text evidence="2">Belongs to the metallo-dependent hydrolases superfamily. Adenosine and AMP deaminases family.</text>
</comment>
<dbReference type="SUPFAM" id="SSF51556">
    <property type="entry name" value="Metallo-dependent hydrolases"/>
    <property type="match status" value="1"/>
</dbReference>
<dbReference type="EMBL" id="DVMV01000010">
    <property type="protein sequence ID" value="HIU44893.1"/>
    <property type="molecule type" value="Genomic_DNA"/>
</dbReference>
<dbReference type="GO" id="GO:0046103">
    <property type="term" value="P:inosine biosynthetic process"/>
    <property type="evidence" value="ECO:0007669"/>
    <property type="project" value="TreeGrafter"/>
</dbReference>
<keyword evidence="5 8" id="KW-0378">Hydrolase</keyword>
<dbReference type="AlphaFoldDB" id="A0A9D1LN42"/>
<dbReference type="PANTHER" id="PTHR11409">
    <property type="entry name" value="ADENOSINE DEAMINASE"/>
    <property type="match status" value="1"/>
</dbReference>
<dbReference type="GO" id="GO:0004000">
    <property type="term" value="F:adenosine deaminase activity"/>
    <property type="evidence" value="ECO:0007669"/>
    <property type="project" value="TreeGrafter"/>
</dbReference>
<evidence type="ECO:0000256" key="2">
    <source>
        <dbReference type="ARBA" id="ARBA00006676"/>
    </source>
</evidence>
<reference evidence="8" key="2">
    <citation type="journal article" date="2021" name="PeerJ">
        <title>Extensive microbial diversity within the chicken gut microbiome revealed by metagenomics and culture.</title>
        <authorList>
            <person name="Gilroy R."/>
            <person name="Ravi A."/>
            <person name="Getino M."/>
            <person name="Pursley I."/>
            <person name="Horton D.L."/>
            <person name="Alikhan N.F."/>
            <person name="Baker D."/>
            <person name="Gharbi K."/>
            <person name="Hall N."/>
            <person name="Watson M."/>
            <person name="Adriaenssens E.M."/>
            <person name="Foster-Nyarko E."/>
            <person name="Jarju S."/>
            <person name="Secka A."/>
            <person name="Antonio M."/>
            <person name="Oren A."/>
            <person name="Chaudhuri R.R."/>
            <person name="La Ragione R."/>
            <person name="Hildebrand F."/>
            <person name="Pallen M.J."/>
        </authorList>
    </citation>
    <scope>NUCLEOTIDE SEQUENCE</scope>
    <source>
        <strain evidence="8">ChiGjej1B1-22543</strain>
    </source>
</reference>
<dbReference type="InterPro" id="IPR001365">
    <property type="entry name" value="A_deaminase_dom"/>
</dbReference>
<evidence type="ECO:0000256" key="6">
    <source>
        <dbReference type="ARBA" id="ARBA00022833"/>
    </source>
</evidence>
<dbReference type="Pfam" id="PF00962">
    <property type="entry name" value="A_deaminase"/>
    <property type="match status" value="1"/>
</dbReference>
<dbReference type="InterPro" id="IPR032466">
    <property type="entry name" value="Metal_Hydrolase"/>
</dbReference>
<name>A0A9D1LN42_9FIRM</name>
<dbReference type="GO" id="GO:0005829">
    <property type="term" value="C:cytosol"/>
    <property type="evidence" value="ECO:0007669"/>
    <property type="project" value="TreeGrafter"/>
</dbReference>
<proteinExistence type="inferred from homology"/>
<dbReference type="PANTHER" id="PTHR11409:SF43">
    <property type="entry name" value="ADENOSINE DEAMINASE"/>
    <property type="match status" value="1"/>
</dbReference>
<evidence type="ECO:0000256" key="1">
    <source>
        <dbReference type="ARBA" id="ARBA00001947"/>
    </source>
</evidence>
<evidence type="ECO:0000313" key="9">
    <source>
        <dbReference type="Proteomes" id="UP000824070"/>
    </source>
</evidence>
<dbReference type="Proteomes" id="UP000824070">
    <property type="component" value="Unassembled WGS sequence"/>
</dbReference>
<comment type="cofactor">
    <cofactor evidence="1">
        <name>Zn(2+)</name>
        <dbReference type="ChEBI" id="CHEBI:29105"/>
    </cofactor>
</comment>
<dbReference type="GO" id="GO:0046872">
    <property type="term" value="F:metal ion binding"/>
    <property type="evidence" value="ECO:0007669"/>
    <property type="project" value="UniProtKB-KW"/>
</dbReference>
<feature type="domain" description="Adenosine deaminase" evidence="7">
    <location>
        <begin position="3"/>
        <end position="320"/>
    </location>
</feature>
<reference evidence="8" key="1">
    <citation type="submission" date="2020-10" db="EMBL/GenBank/DDBJ databases">
        <authorList>
            <person name="Gilroy R."/>
        </authorList>
    </citation>
    <scope>NUCLEOTIDE SEQUENCE</scope>
    <source>
        <strain evidence="8">ChiGjej1B1-22543</strain>
    </source>
</reference>
<dbReference type="Gene3D" id="3.20.20.140">
    <property type="entry name" value="Metal-dependent hydrolases"/>
    <property type="match status" value="1"/>
</dbReference>
<dbReference type="EC" id="3.5.4.4" evidence="3"/>
<accession>A0A9D1LN42</accession>
<gene>
    <name evidence="8" type="primary">add</name>
    <name evidence="8" type="ORF">IAC52_01170</name>
</gene>
<keyword evidence="4" id="KW-0479">Metal-binding</keyword>
<protein>
    <recommendedName>
        <fullName evidence="3">adenosine deaminase</fullName>
        <ecNumber evidence="3">3.5.4.4</ecNumber>
    </recommendedName>
</protein>
<evidence type="ECO:0000256" key="3">
    <source>
        <dbReference type="ARBA" id="ARBA00012784"/>
    </source>
</evidence>
<dbReference type="InterPro" id="IPR006330">
    <property type="entry name" value="Ado/ade_deaminase"/>
</dbReference>
<evidence type="ECO:0000256" key="5">
    <source>
        <dbReference type="ARBA" id="ARBA00022801"/>
    </source>
</evidence>
<dbReference type="GO" id="GO:0006154">
    <property type="term" value="P:adenosine catabolic process"/>
    <property type="evidence" value="ECO:0007669"/>
    <property type="project" value="TreeGrafter"/>
</dbReference>
<keyword evidence="6" id="KW-0862">Zinc</keyword>
<sequence length="323" mass="36025">MIDLHLHLDGALSEEELRHLCLLNHRDPSEVDHGKFKANPDNGRDDWVDCFDFPCSLLQTAESLTYATYSLFRRLSEQGLLYAEVRFAPQLHLKQGMGMDQVVMAAIAGLEAAKLETKMAGQLILCAMTNCPDPKLNMDTVLVAERFLGKGVCAIDLAGPEGIHHIDYYKDIFDKANELGVPITIHSDHKFGPVTIWESIKLGARRIGHGFDAIDDEMLTSFLANTGIPLELCPTSEVTYGPFDSYAQFTLKRLLDAGVKVTINTDDPTVFGCDLKGEYSIMEKTFGLTKDEVKKIMHNAVDAAFLDADQQAYLRELVDERLR</sequence>
<evidence type="ECO:0000256" key="4">
    <source>
        <dbReference type="ARBA" id="ARBA00022723"/>
    </source>
</evidence>
<dbReference type="GO" id="GO:0043103">
    <property type="term" value="P:hypoxanthine salvage"/>
    <property type="evidence" value="ECO:0007669"/>
    <property type="project" value="TreeGrafter"/>
</dbReference>